<reference evidence="1" key="1">
    <citation type="submission" date="2020-02" db="EMBL/GenBank/DDBJ databases">
        <authorList>
            <person name="Meier V. D."/>
        </authorList>
    </citation>
    <scope>NUCLEOTIDE SEQUENCE</scope>
    <source>
        <strain evidence="1">AVDCRST_MAG96</strain>
    </source>
</reference>
<dbReference type="AlphaFoldDB" id="A0A6J4SAS0"/>
<dbReference type="EMBL" id="CADCVN010000498">
    <property type="protein sequence ID" value="CAA9487036.1"/>
    <property type="molecule type" value="Genomic_DNA"/>
</dbReference>
<gene>
    <name evidence="1" type="ORF">AVDCRST_MAG96-1316</name>
</gene>
<sequence>MIGAIGSRLVNDSGNVALKPQLSYRKGLENLSIIFPYSLKL</sequence>
<name>A0A6J4SAS0_9BACT</name>
<protein>
    <submittedName>
        <fullName evidence="1">Uncharacterized protein</fullName>
    </submittedName>
</protein>
<accession>A0A6J4SAS0</accession>
<organism evidence="1">
    <name type="scientific">uncultured Segetibacter sp</name>
    <dbReference type="NCBI Taxonomy" id="481133"/>
    <lineage>
        <taxon>Bacteria</taxon>
        <taxon>Pseudomonadati</taxon>
        <taxon>Bacteroidota</taxon>
        <taxon>Chitinophagia</taxon>
        <taxon>Chitinophagales</taxon>
        <taxon>Chitinophagaceae</taxon>
        <taxon>Segetibacter</taxon>
        <taxon>environmental samples</taxon>
    </lineage>
</organism>
<proteinExistence type="predicted"/>
<evidence type="ECO:0000313" key="1">
    <source>
        <dbReference type="EMBL" id="CAA9487036.1"/>
    </source>
</evidence>